<proteinExistence type="predicted"/>
<evidence type="ECO:0000313" key="2">
    <source>
        <dbReference type="Proteomes" id="UP001150569"/>
    </source>
</evidence>
<gene>
    <name evidence="1" type="ORF">IWQ60_010477</name>
</gene>
<dbReference type="AlphaFoldDB" id="A0A9W7ZQR0"/>
<dbReference type="OrthoDB" id="5558000at2759"/>
<evidence type="ECO:0008006" key="3">
    <source>
        <dbReference type="Google" id="ProtNLM"/>
    </source>
</evidence>
<keyword evidence="2" id="KW-1185">Reference proteome</keyword>
<reference evidence="1" key="1">
    <citation type="submission" date="2022-07" db="EMBL/GenBank/DDBJ databases">
        <title>Phylogenomic reconstructions and comparative analyses of Kickxellomycotina fungi.</title>
        <authorList>
            <person name="Reynolds N.K."/>
            <person name="Stajich J.E."/>
            <person name="Barry K."/>
            <person name="Grigoriev I.V."/>
            <person name="Crous P."/>
            <person name="Smith M.E."/>
        </authorList>
    </citation>
    <scope>NUCLEOTIDE SEQUENCE</scope>
    <source>
        <strain evidence="1">RSA 861</strain>
    </source>
</reference>
<name>A0A9W7ZQR0_9FUNG</name>
<sequence>MADIATSDAFHTRLRHVLQRYQLVARYCLGKRDFTQATAYLAKICSILDNLDQAVWAQVLALGQPVLELQTATPTEADGEVSTQIPLSDLDLALVTDLNLNGLLAGAVPTSATAPAAMTKRRPPLDRAVAELRGISYWNLGDGYQRAGNLVLAETAYSQSSDWFYRGRHTASNLMALERLADVVELLGKQQLAGNLRRRQDKIRRQLTEGDK</sequence>
<dbReference type="EMBL" id="JANBPT010001006">
    <property type="protein sequence ID" value="KAJ1910781.1"/>
    <property type="molecule type" value="Genomic_DNA"/>
</dbReference>
<comment type="caution">
    <text evidence="1">The sequence shown here is derived from an EMBL/GenBank/DDBJ whole genome shotgun (WGS) entry which is preliminary data.</text>
</comment>
<evidence type="ECO:0000313" key="1">
    <source>
        <dbReference type="EMBL" id="KAJ1910781.1"/>
    </source>
</evidence>
<dbReference type="Proteomes" id="UP001150569">
    <property type="component" value="Unassembled WGS sequence"/>
</dbReference>
<accession>A0A9W7ZQR0</accession>
<organism evidence="1 2">
    <name type="scientific">Tieghemiomyces parasiticus</name>
    <dbReference type="NCBI Taxonomy" id="78921"/>
    <lineage>
        <taxon>Eukaryota</taxon>
        <taxon>Fungi</taxon>
        <taxon>Fungi incertae sedis</taxon>
        <taxon>Zoopagomycota</taxon>
        <taxon>Kickxellomycotina</taxon>
        <taxon>Dimargaritomycetes</taxon>
        <taxon>Dimargaritales</taxon>
        <taxon>Dimargaritaceae</taxon>
        <taxon>Tieghemiomyces</taxon>
    </lineage>
</organism>
<protein>
    <recommendedName>
        <fullName evidence="3">Tetratricopeptide repeat protein</fullName>
    </recommendedName>
</protein>